<evidence type="ECO:0000256" key="4">
    <source>
        <dbReference type="ARBA" id="ARBA00022490"/>
    </source>
</evidence>
<evidence type="ECO:0000256" key="8">
    <source>
        <dbReference type="ARBA" id="ARBA00054155"/>
    </source>
</evidence>
<evidence type="ECO:0000256" key="9">
    <source>
        <dbReference type="PROSITE-ProRule" id="PRU01363"/>
    </source>
</evidence>
<feature type="region of interest" description="N-terminal hotdog fold" evidence="9">
    <location>
        <begin position="803"/>
        <end position="920"/>
    </location>
</feature>
<keyword evidence="3" id="KW-0596">Phosphopantetheine</keyword>
<dbReference type="Pfam" id="PF22336">
    <property type="entry name" value="RhiE-like_linker"/>
    <property type="match status" value="3"/>
</dbReference>
<keyword evidence="5" id="KW-0597">Phosphoprotein</keyword>
<dbReference type="InterPro" id="IPR057326">
    <property type="entry name" value="KR_dom"/>
</dbReference>
<dbReference type="SUPFAM" id="SSF53901">
    <property type="entry name" value="Thiolase-like"/>
    <property type="match status" value="3"/>
</dbReference>
<evidence type="ECO:0000256" key="5">
    <source>
        <dbReference type="ARBA" id="ARBA00022553"/>
    </source>
</evidence>
<dbReference type="PROSITE" id="PS50075">
    <property type="entry name" value="CARRIER"/>
    <property type="match status" value="3"/>
</dbReference>
<evidence type="ECO:0000256" key="6">
    <source>
        <dbReference type="ARBA" id="ARBA00022679"/>
    </source>
</evidence>
<dbReference type="Pfam" id="PF00550">
    <property type="entry name" value="PP-binding"/>
    <property type="match status" value="4"/>
</dbReference>
<dbReference type="PROSITE" id="PS52019">
    <property type="entry name" value="PKS_MFAS_DH"/>
    <property type="match status" value="1"/>
</dbReference>
<dbReference type="GO" id="GO:0005886">
    <property type="term" value="C:plasma membrane"/>
    <property type="evidence" value="ECO:0007669"/>
    <property type="project" value="TreeGrafter"/>
</dbReference>
<dbReference type="PROSITE" id="PS00012">
    <property type="entry name" value="PHOSPHOPANTETHEINE"/>
    <property type="match status" value="3"/>
</dbReference>
<dbReference type="Pfam" id="PF14765">
    <property type="entry name" value="PS-DH"/>
    <property type="match status" value="1"/>
</dbReference>
<evidence type="ECO:0000256" key="2">
    <source>
        <dbReference type="ARBA" id="ARBA00004792"/>
    </source>
</evidence>
<keyword evidence="6" id="KW-0808">Transferase</keyword>
<dbReference type="Gene3D" id="3.40.50.720">
    <property type="entry name" value="NAD(P)-binding Rossmann-like Domain"/>
    <property type="match status" value="2"/>
</dbReference>
<dbReference type="CDD" id="cd00833">
    <property type="entry name" value="PKS"/>
    <property type="match status" value="3"/>
</dbReference>
<organism evidence="14 15">
    <name type="scientific">Chromobacterium sphagni</name>
    <dbReference type="NCBI Taxonomy" id="1903179"/>
    <lineage>
        <taxon>Bacteria</taxon>
        <taxon>Pseudomonadati</taxon>
        <taxon>Pseudomonadota</taxon>
        <taxon>Betaproteobacteria</taxon>
        <taxon>Neisseriales</taxon>
        <taxon>Chromobacteriaceae</taxon>
        <taxon>Chromobacterium</taxon>
    </lineage>
</organism>
<evidence type="ECO:0000256" key="1">
    <source>
        <dbReference type="ARBA" id="ARBA00004496"/>
    </source>
</evidence>
<accession>A0A1S1X5D2</accession>
<dbReference type="SMART" id="SM01294">
    <property type="entry name" value="PKS_PP_betabranch"/>
    <property type="match status" value="3"/>
</dbReference>
<dbReference type="CDD" id="cd08953">
    <property type="entry name" value="KR_2_SDR_x"/>
    <property type="match status" value="2"/>
</dbReference>
<dbReference type="InterPro" id="IPR049551">
    <property type="entry name" value="PKS_DH_C"/>
</dbReference>
<dbReference type="FunFam" id="3.40.47.10:FF:000019">
    <property type="entry name" value="Polyketide synthase type I"/>
    <property type="match status" value="3"/>
</dbReference>
<dbReference type="InterPro" id="IPR006162">
    <property type="entry name" value="Ppantetheine_attach_site"/>
</dbReference>
<feature type="domain" description="Carrier" evidence="11">
    <location>
        <begin position="2435"/>
        <end position="2512"/>
    </location>
</feature>
<sequence>MNWNSQDTNGNDEVAELHRQIKDRRLSPAEAAQLLESVRALLRSKAEAEPSAGAIADLSDADVMEYFRQRIAAGLQLPAGRLELDEPLEKYGIDSVVVMQVTSELETVFGPLSKTLFFEYQTVDAIGRYFLNAHRPALTRLLGKSVAAPLARKSAEAPRLPPRPSPSPARSGVAPSSPVPPQPAVAERADIAIIGLNGRYPQAPDLDAFWDNLQSGRDCVGEIPAERWDYRLYFDERKGTAGKSYSKWGGFLDGVDQFDPLFFNISPREAQLMDPQERLFLQCAYQTLEDAGYTRESLAGAKVGVFVGVMYEEYPLYGGLLAGQEPLPALGGSPSSIANRVSYFCNFNGPSLALDTMCSSSLTALHIACQNLRLGECELALAGGVNVSIHPNKYLALSQGQFVSSKGRCASFGEGGDGYVPGEGVGAVLLKPLARAEADRDHIYGVIKATSINHGGRSNGYSVPNPSAQSEVIAAALERAGVAPGAVSYVEAHGTGTELGDPIEIAGLSKAFRQRGGEALLQTCAIGSVKSAIGHGESAAGIAGLTKVLLQMRHGQLAPSLHSRELNRHIDFGSTPFRVQRELQEWKRPLLTVDGVEREFPRIAGISSFGAGGANAHVIVEEYRAREAEPAASGPAVIVLSARSDEQLRRQARNLLEAIRRGGWGDDRLASLAHTLQSGREAMEERLAAVVPDMASLRERLEQACAADPDLSGWSRGTVSQGREAIALLKADAAGDGLVSAWLSQGRHDRVADLWAQGLDVDWRLLHGGRAAPGRMSLPAYPFARMRCWPDARPDQTVVTRLHPLLQQNQSTAFESRFVSTFTGAEFFLDHHRVNGDRVLPGAGHLEMARAAMALSFESDSGIAFSDVAWLRPVVIAKQGGSVKIALQAFSETEAEFEIFDADDEALYSRGVARLIDAAERRAFDPATLRASCARQWSGEEIYAAFASAGLDYGPGHQSIESLRVGLAADGCPEALATLRLPASLEQAACAFMLHPSMVDGAIQAVIGLTLATDGGPGTLALPVGLDSLAVHRATPARGYAWLRFAAGCGPDSATPKIDISLCDESGLSCIELGGLILSAGGRDVCAEAQTVLMRADWVPEAGRADQAPAAAGVDRDVVLLGAAAVAGRDSLAGRLPDERVHALSPADASLAARYQSAATALLDVVRQRLRGGSTQPHLLQLVIAADDVGEAECYAGLSALLKTANRENPKFLFQCISLPATIGPRELADIVADEARRLQTAEVRYRDGRRESKRLVELERAGAAEASLWRDDEICLITGGLGGLGLLLAMEIAGAARRTTLILTGRSQLDDKGRAALEALGALGAQVEYRALDVADRLATAELVRHIETRYGRLDTVIHSAGVLRDNFIIRKSDDELPQVFAAKVAGLVNLDQATAHLPLARLICFSSIAGTTGNVGQADYAAANAFMDAYAQHRNALAAQGHRHGRALSIGWSLWEDGCMRMAGAIDAKLRREGLAPLSASAGLQALQSCLAGQAGHVAVLRGDAGRIRQRFLSRSEASRSAPPVLSGASSQPLLFDSVVRYIKQQLAAVIRLPAELISADASFESYGVDSVMVVELTDRFEAVFGELSKSLLFEYSTVRALAEHFIAEHPGALQARFGAPSAGEAAPVAEEAGEAEFRPGRRLSRRRRLPRAQPAAAERADIAIIGLNGRYPQAPDLDAFWDNLQSGRDCVGEIPAERWDYRLYFDERKGTAGKSYSKWGGFLDGVDQFDPLFFNISPREAQLMDPQERLFLQCAYQTLEDAGYTRESLAGAKVGVFVGVMYEEYPLYGGLLAGQEPLPALGGSPSSIANRVSYFCNFNGPSLALDTMCSSSLTALHIACQNLRLGECELALAGGVNVSIHPNKYLALSQGQFVSSKGRCASFGEGGDGYVPGEGVGAVLLKPLARAEADRDHIYGVIKATSINHGGRSNGYSVPNPSAQSEVIAAALERAGVAPGAVSYVEAHGTGTELGDPIEIAGLSKAFRQRGGEALLQTCAIGSVKSAIGHGESAAGIAGLTKVLLQMRHGQLAPSLHSRELNRHIDFGSTPFRVQRELQEWKRPLLTVDGVEREFPRIAGISSFGAGGANAHVIVEEYRAREAEPAASGPAVIVLSARSDEQLRRQARNLLEAIRRGGWGDDRLASLAHTLQSGREAMEERLAAVVPDMASLRERLEQACAADPDLSGWSRGTASRGRDMLSLLADDQDLQQLLRKWVAGGKLPRLAELWAQGLAFDWSCLYPAGGHPRRLSLPGYPFATKRYWGGKRVEAAVDQPAPTAARTLPALAERGGSTPSPLALPAITLSPLDRPAAAAVAVAVAEPARQEPQAAPRIDSSLLREQLRASLAQALCAEPDELDPERPFSELGLDSVVGVEWNREINKVFGLSMPTSALYDYPTLTLLAGHLRQSAAPADGAEAVGSRPEPVSRRDAAPVAPSPSIAPALTASLADALYAEVADIPPDRLFADLGVDSVIGVEWVRKINETLGVDLKATALFEHPTIRQLAAHVAAEQAAQPAAADLPERPVQVVELVEVVAAVEAGPRTAGIADGRIAIIGASGRYPDAADLDQYWRNLAAGRDSVREVPAARWDMREHYDAKVPSDGKIYCRWLGALDDVDCFDPLFFNISPAEAELTDPQHRLFLEECHQAFEDAGYSPAQLDGSNCGVYLGVMGSEYAQIVARHRRGSATGNSSAIGAGRVSYHFNLKGPAIPVDTACSSSLVAIHLAVQALQSGAVDMALAGGVSLYLLPETYVRMCEAGMLSPDGRCKAFDNGADGFVPGEGVGVVLLKRLQDAERDGDHIQGLIIGSAVNQDGKTNGITAPSMKSQRALIHDMYARNGIDPHSLGYVEAHGTGTKLGDPIELAALAAAFGDGGRRQFCALGSVKSNIGHATAAAGVAGVHKVLLCLRHRQLVPSLHFSRENEHFRFAGSPFYVNTELRPWPDAGAAPRRAGISSFGYSGTNAHVVMEEYVAPPRRAQAAGPFFVVLSARTEAQLARRAEQLLEEIRQRPLSDADLPDLAYTLQTGRAAMEYRLGVAVADIASLAGVLRDFLHGLPLPANALRGCVFSHDEPRPDAAGGSMMARWIAGHACDWDMLYPAGQRPRRIRLPGYPFLKQRCWADAAEPVGAMAPARPAEPAVGEAVQTLLPCWELCEPQALVPAEGRPSMVFLGVVHGALREELALAFPQARFLAVAPEASIDELVGVLGAPGAVEALTWLLPADAIDAADDGLHAERQAAGVRFGFRLLKALLALGYGGRPLRLNVVSWQTQSIRDEAVYPTHASVHGLVGSLAKEYPGWSVQLADLELGDPQAARRLRACLGFAADAGGDAHAWRSGNWYRQQLLPVDLPLDNTPAPFRQGGVYVVIGGAGGVGEAFSEHLIRRYQARMVWIGRRAYDAEIAARCDRLQGLGPRPLYFQADAADPAALAGACAQIRARLGAIHGLVHSAIVLQDRSLQGMDEQRFMAGLRAKVDTSVGLARAFGQAGLDFVLFFSSMQSFMKAPGQSNYAAGCAFSDAFAHRLGQAWACPVKIMNWGYWGGTGIVADASYRQRMAAMGIGSIEPEEGMAALEQLLCSPIRQLAVVKRAELAPVAAEFVEPWAGQTILAPQSAPEMETIWND</sequence>
<dbReference type="GO" id="GO:0006633">
    <property type="term" value="P:fatty acid biosynthetic process"/>
    <property type="evidence" value="ECO:0007669"/>
    <property type="project" value="InterPro"/>
</dbReference>
<evidence type="ECO:0000256" key="3">
    <source>
        <dbReference type="ARBA" id="ARBA00022450"/>
    </source>
</evidence>
<dbReference type="SMART" id="SM00823">
    <property type="entry name" value="PKS_PP"/>
    <property type="match status" value="4"/>
</dbReference>
<dbReference type="InterPro" id="IPR042104">
    <property type="entry name" value="PKS_dehydratase_sf"/>
</dbReference>
<dbReference type="SUPFAM" id="SSF47336">
    <property type="entry name" value="ACP-like"/>
    <property type="match status" value="4"/>
</dbReference>
<evidence type="ECO:0000313" key="15">
    <source>
        <dbReference type="Proteomes" id="UP000180088"/>
    </source>
</evidence>
<dbReference type="GO" id="GO:0004312">
    <property type="term" value="F:fatty acid synthase activity"/>
    <property type="evidence" value="ECO:0007669"/>
    <property type="project" value="TreeGrafter"/>
</dbReference>
<dbReference type="Gene3D" id="1.10.1240.100">
    <property type="match status" value="3"/>
</dbReference>
<dbReference type="InterPro" id="IPR049552">
    <property type="entry name" value="PKS_DH_N"/>
</dbReference>
<dbReference type="SMART" id="SM00826">
    <property type="entry name" value="PKS_DH"/>
    <property type="match status" value="1"/>
</dbReference>
<dbReference type="InterPro" id="IPR014031">
    <property type="entry name" value="Ketoacyl_synth_C"/>
</dbReference>
<dbReference type="InterPro" id="IPR049900">
    <property type="entry name" value="PKS_mFAS_DH"/>
</dbReference>
<dbReference type="PROSITE" id="PS00606">
    <property type="entry name" value="KS3_1"/>
    <property type="match status" value="1"/>
</dbReference>
<feature type="active site" description="Proton acceptor; for dehydratase activity" evidence="9">
    <location>
        <position position="832"/>
    </location>
</feature>
<dbReference type="Gene3D" id="3.40.47.10">
    <property type="match status" value="3"/>
</dbReference>
<dbReference type="Pfam" id="PF02801">
    <property type="entry name" value="Ketoacyl-synt_C"/>
    <property type="match status" value="3"/>
</dbReference>
<feature type="region of interest" description="Disordered" evidence="10">
    <location>
        <begin position="2413"/>
        <end position="2435"/>
    </location>
</feature>
<feature type="domain" description="Carrier" evidence="11">
    <location>
        <begin position="2333"/>
        <end position="2410"/>
    </location>
</feature>
<name>A0A1S1X5D2_9NEIS</name>
<dbReference type="Gene3D" id="3.10.129.110">
    <property type="entry name" value="Polyketide synthase dehydratase"/>
    <property type="match status" value="1"/>
</dbReference>
<dbReference type="PROSITE" id="PS52004">
    <property type="entry name" value="KS3_2"/>
    <property type="match status" value="3"/>
</dbReference>
<dbReference type="STRING" id="1903179.BI347_14885"/>
<evidence type="ECO:0000259" key="12">
    <source>
        <dbReference type="PROSITE" id="PS52004"/>
    </source>
</evidence>
<dbReference type="SMART" id="SM00822">
    <property type="entry name" value="PKS_KR"/>
    <property type="match status" value="2"/>
</dbReference>
<dbReference type="InterPro" id="IPR013968">
    <property type="entry name" value="PKS_KR"/>
</dbReference>
<feature type="active site" description="Proton donor; for dehydratase activity" evidence="9">
    <location>
        <position position="1000"/>
    </location>
</feature>
<protein>
    <recommendedName>
        <fullName evidence="16">3-hydroxyacyl-CoA dehydrogenase</fullName>
    </recommendedName>
</protein>
<evidence type="ECO:0000313" key="14">
    <source>
        <dbReference type="EMBL" id="OHX14650.1"/>
    </source>
</evidence>
<dbReference type="InterPro" id="IPR050091">
    <property type="entry name" value="PKS_NRPS_Biosynth_Enz"/>
</dbReference>
<dbReference type="OrthoDB" id="8570649at2"/>
<dbReference type="InterPro" id="IPR014030">
    <property type="entry name" value="Ketoacyl_synth_N"/>
</dbReference>
<dbReference type="Gene3D" id="1.10.1200.10">
    <property type="entry name" value="ACP-like"/>
    <property type="match status" value="4"/>
</dbReference>
<dbReference type="GO" id="GO:0004315">
    <property type="term" value="F:3-oxoacyl-[acyl-carrier-protein] synthase activity"/>
    <property type="evidence" value="ECO:0007669"/>
    <property type="project" value="InterPro"/>
</dbReference>
<evidence type="ECO:0000256" key="7">
    <source>
        <dbReference type="ARBA" id="ARBA00022737"/>
    </source>
</evidence>
<keyword evidence="7" id="KW-0677">Repeat</keyword>
<dbReference type="InterPro" id="IPR020806">
    <property type="entry name" value="PKS_PP-bd"/>
</dbReference>
<dbReference type="InterPro" id="IPR020807">
    <property type="entry name" value="PKS_DH"/>
</dbReference>
<dbReference type="Proteomes" id="UP000180088">
    <property type="component" value="Unassembled WGS sequence"/>
</dbReference>
<feature type="domain" description="Ketosynthase family 3 (KS3)" evidence="12">
    <location>
        <begin position="2549"/>
        <end position="2969"/>
    </location>
</feature>
<dbReference type="InterPro" id="IPR016039">
    <property type="entry name" value="Thiolase-like"/>
</dbReference>
<dbReference type="InterPro" id="IPR018201">
    <property type="entry name" value="Ketoacyl_synth_AS"/>
</dbReference>
<proteinExistence type="predicted"/>
<dbReference type="Pfam" id="PF00109">
    <property type="entry name" value="ketoacyl-synt"/>
    <property type="match status" value="3"/>
</dbReference>
<dbReference type="InterPro" id="IPR020841">
    <property type="entry name" value="PKS_Beta-ketoAc_synthase_dom"/>
</dbReference>
<dbReference type="InterPro" id="IPR054514">
    <property type="entry name" value="RhiE-like_linker"/>
</dbReference>
<feature type="domain" description="PKS/mFAS DH" evidence="13">
    <location>
        <begin position="803"/>
        <end position="1087"/>
    </location>
</feature>
<gene>
    <name evidence="14" type="ORF">BI347_14885</name>
</gene>
<feature type="domain" description="Ketosynthase family 3 (KS3)" evidence="12">
    <location>
        <begin position="188"/>
        <end position="622"/>
    </location>
</feature>
<evidence type="ECO:0000256" key="10">
    <source>
        <dbReference type="SAM" id="MobiDB-lite"/>
    </source>
</evidence>
<dbReference type="Pfam" id="PF08659">
    <property type="entry name" value="KR"/>
    <property type="match status" value="2"/>
</dbReference>
<feature type="region of interest" description="C-terminal hotdog fold" evidence="9">
    <location>
        <begin position="934"/>
        <end position="1087"/>
    </location>
</feature>
<dbReference type="GO" id="GO:0031177">
    <property type="term" value="F:phosphopantetheine binding"/>
    <property type="evidence" value="ECO:0007669"/>
    <property type="project" value="InterPro"/>
</dbReference>
<dbReference type="GO" id="GO:0071770">
    <property type="term" value="P:DIM/DIP cell wall layer assembly"/>
    <property type="evidence" value="ECO:0007669"/>
    <property type="project" value="TreeGrafter"/>
</dbReference>
<dbReference type="InterPro" id="IPR036736">
    <property type="entry name" value="ACP-like_sf"/>
</dbReference>
<evidence type="ECO:0000259" key="11">
    <source>
        <dbReference type="PROSITE" id="PS50075"/>
    </source>
</evidence>
<comment type="function">
    <text evidence="8">Involved in production of the polyketide antibiotic thailandamide.</text>
</comment>
<dbReference type="InterPro" id="IPR036291">
    <property type="entry name" value="NAD(P)-bd_dom_sf"/>
</dbReference>
<dbReference type="SUPFAM" id="SSF51735">
    <property type="entry name" value="NAD(P)-binding Rossmann-fold domains"/>
    <property type="match status" value="3"/>
</dbReference>
<dbReference type="InterPro" id="IPR009081">
    <property type="entry name" value="PP-bd_ACP"/>
</dbReference>
<comment type="pathway">
    <text evidence="2">Antibiotic biosynthesis.</text>
</comment>
<evidence type="ECO:0000259" key="13">
    <source>
        <dbReference type="PROSITE" id="PS52019"/>
    </source>
</evidence>
<keyword evidence="4" id="KW-0963">Cytoplasm</keyword>
<dbReference type="EMBL" id="MKCS01000001">
    <property type="protein sequence ID" value="OHX14650.1"/>
    <property type="molecule type" value="Genomic_DNA"/>
</dbReference>
<dbReference type="RefSeq" id="WP_071116209.1">
    <property type="nucleotide sequence ID" value="NZ_MKCS01000001.1"/>
</dbReference>
<dbReference type="PANTHER" id="PTHR43775">
    <property type="entry name" value="FATTY ACID SYNTHASE"/>
    <property type="match status" value="1"/>
</dbReference>
<feature type="domain" description="Ketosynthase family 3 (KS3)" evidence="12">
    <location>
        <begin position="1662"/>
        <end position="2096"/>
    </location>
</feature>
<dbReference type="PANTHER" id="PTHR43775:SF37">
    <property type="entry name" value="SI:DKEY-61P9.11"/>
    <property type="match status" value="1"/>
</dbReference>
<comment type="caution">
    <text evidence="14">The sequence shown here is derived from an EMBL/GenBank/DDBJ whole genome shotgun (WGS) entry which is preliminary data.</text>
</comment>
<dbReference type="Pfam" id="PF21089">
    <property type="entry name" value="PKS_DH_N"/>
    <property type="match status" value="1"/>
</dbReference>
<comment type="subcellular location">
    <subcellularLocation>
        <location evidence="1">Cytoplasm</location>
    </subcellularLocation>
</comment>
<dbReference type="GO" id="GO:0005737">
    <property type="term" value="C:cytoplasm"/>
    <property type="evidence" value="ECO:0007669"/>
    <property type="project" value="UniProtKB-SubCell"/>
</dbReference>
<feature type="domain" description="Carrier" evidence="11">
    <location>
        <begin position="1536"/>
        <end position="1612"/>
    </location>
</feature>
<evidence type="ECO:0008006" key="16">
    <source>
        <dbReference type="Google" id="ProtNLM"/>
    </source>
</evidence>
<feature type="region of interest" description="Disordered" evidence="10">
    <location>
        <begin position="153"/>
        <end position="183"/>
    </location>
</feature>
<reference evidence="14 15" key="1">
    <citation type="submission" date="2016-09" db="EMBL/GenBank/DDBJ databases">
        <title>Chromobacterium muskegensis sp. nov., an insecticidal bacterium isolated from Sphagnum bogs.</title>
        <authorList>
            <person name="Sparks M.E."/>
            <person name="Blackburn M.B."/>
            <person name="Gundersen-Rindal D.E."/>
            <person name="Mitchell A."/>
            <person name="Farrar R."/>
            <person name="Kuhar D."/>
        </authorList>
    </citation>
    <scope>NUCLEOTIDE SEQUENCE [LARGE SCALE GENOMIC DNA]</scope>
    <source>
        <strain evidence="14 15">37-2</strain>
    </source>
</reference>
<dbReference type="SMART" id="SM00825">
    <property type="entry name" value="PKS_KS"/>
    <property type="match status" value="3"/>
</dbReference>